<accession>A0ABV6DHC1</accession>
<organism evidence="1 2">
    <name type="scientific">Paenibacillus chartarius</name>
    <dbReference type="NCBI Taxonomy" id="747481"/>
    <lineage>
        <taxon>Bacteria</taxon>
        <taxon>Bacillati</taxon>
        <taxon>Bacillota</taxon>
        <taxon>Bacilli</taxon>
        <taxon>Bacillales</taxon>
        <taxon>Paenibacillaceae</taxon>
        <taxon>Paenibacillus</taxon>
    </lineage>
</organism>
<dbReference type="Proteomes" id="UP001589776">
    <property type="component" value="Unassembled WGS sequence"/>
</dbReference>
<reference evidence="1 2" key="1">
    <citation type="submission" date="2024-09" db="EMBL/GenBank/DDBJ databases">
        <authorList>
            <person name="Sun Q."/>
            <person name="Mori K."/>
        </authorList>
    </citation>
    <scope>NUCLEOTIDE SEQUENCE [LARGE SCALE GENOMIC DNA]</scope>
    <source>
        <strain evidence="1 2">CCM 7759</strain>
    </source>
</reference>
<sequence>MSERAILAYFQSPEQAEGVASKLKALRVETIQIDRISPYPSESDMGVDHVMNPLTSDFPGLGALTLNANFNSRDAAILAAASPAASGMSDGGAHPVTGRDILLTAVVNESVYEQAMSVIEQSGGMT</sequence>
<proteinExistence type="predicted"/>
<keyword evidence="2" id="KW-1185">Reference proteome</keyword>
<evidence type="ECO:0008006" key="3">
    <source>
        <dbReference type="Google" id="ProtNLM"/>
    </source>
</evidence>
<comment type="caution">
    <text evidence="1">The sequence shown here is derived from an EMBL/GenBank/DDBJ whole genome shotgun (WGS) entry which is preliminary data.</text>
</comment>
<gene>
    <name evidence="1" type="ORF">ACFFK0_06170</name>
</gene>
<dbReference type="EMBL" id="JBHLWN010000025">
    <property type="protein sequence ID" value="MFC0212041.1"/>
    <property type="molecule type" value="Genomic_DNA"/>
</dbReference>
<dbReference type="RefSeq" id="WP_377469105.1">
    <property type="nucleotide sequence ID" value="NZ_JBHLWN010000025.1"/>
</dbReference>
<evidence type="ECO:0000313" key="2">
    <source>
        <dbReference type="Proteomes" id="UP001589776"/>
    </source>
</evidence>
<evidence type="ECO:0000313" key="1">
    <source>
        <dbReference type="EMBL" id="MFC0212041.1"/>
    </source>
</evidence>
<name>A0ABV6DHC1_9BACL</name>
<protein>
    <recommendedName>
        <fullName evidence="3">General stress protein 17M-like domain-containing protein</fullName>
    </recommendedName>
</protein>